<keyword evidence="5" id="KW-1185">Reference proteome</keyword>
<sequence>MGDRTKSSITENKEGVRKWLASYLRDKNFTVEMQEVSEKRYNLLAYGKKRATTILVSSHIDTVPPFWPYYYNMMSDIIGGRGSVDAKGSVAAQIIAVQGLRERPRRSQNYEVVIFG</sequence>
<dbReference type="RefSeq" id="XP_033690364.1">
    <property type="nucleotide sequence ID" value="XM_033834588.1"/>
</dbReference>
<dbReference type="PROSITE" id="PS00758">
    <property type="entry name" value="ARGE_DAPE_CPG2_1"/>
    <property type="match status" value="1"/>
</dbReference>
<dbReference type="SUPFAM" id="SSF53187">
    <property type="entry name" value="Zn-dependent exopeptidases"/>
    <property type="match status" value="1"/>
</dbReference>
<evidence type="ECO:0000256" key="1">
    <source>
        <dbReference type="ARBA" id="ARBA00006247"/>
    </source>
</evidence>
<dbReference type="Pfam" id="PF01546">
    <property type="entry name" value="Peptidase_M20"/>
    <property type="match status" value="1"/>
</dbReference>
<dbReference type="InterPro" id="IPR050072">
    <property type="entry name" value="Peptidase_M20A"/>
</dbReference>
<proteinExistence type="inferred from homology"/>
<dbReference type="AlphaFoldDB" id="A0A6A6J0I3"/>
<dbReference type="GeneID" id="54587918"/>
<reference evidence="4" key="1">
    <citation type="journal article" date="2020" name="Stud. Mycol.">
        <title>101 Dothideomycetes genomes: a test case for predicting lifestyles and emergence of pathogens.</title>
        <authorList>
            <person name="Haridas S."/>
            <person name="Albert R."/>
            <person name="Binder M."/>
            <person name="Bloem J."/>
            <person name="Labutti K."/>
            <person name="Salamov A."/>
            <person name="Andreopoulos B."/>
            <person name="Baker S."/>
            <person name="Barry K."/>
            <person name="Bills G."/>
            <person name="Bluhm B."/>
            <person name="Cannon C."/>
            <person name="Castanera R."/>
            <person name="Culley D."/>
            <person name="Daum C."/>
            <person name="Ezra D."/>
            <person name="Gonzalez J."/>
            <person name="Henrissat B."/>
            <person name="Kuo A."/>
            <person name="Liang C."/>
            <person name="Lipzen A."/>
            <person name="Lutzoni F."/>
            <person name="Magnuson J."/>
            <person name="Mondo S."/>
            <person name="Nolan M."/>
            <person name="Ohm R."/>
            <person name="Pangilinan J."/>
            <person name="Park H.-J."/>
            <person name="Ramirez L."/>
            <person name="Alfaro M."/>
            <person name="Sun H."/>
            <person name="Tritt A."/>
            <person name="Yoshinaga Y."/>
            <person name="Zwiers L.-H."/>
            <person name="Turgeon B."/>
            <person name="Goodwin S."/>
            <person name="Spatafora J."/>
            <person name="Crous P."/>
            <person name="Grigoriev I."/>
        </authorList>
    </citation>
    <scope>NUCLEOTIDE SEQUENCE</scope>
    <source>
        <strain evidence="4">CBS 122368</strain>
    </source>
</reference>
<accession>A0A6A6J0I3</accession>
<gene>
    <name evidence="4" type="ORF">BU26DRAFT_584085</name>
</gene>
<protein>
    <recommendedName>
        <fullName evidence="6">Zn-dependent exopeptidase</fullName>
    </recommendedName>
</protein>
<dbReference type="GO" id="GO:0016787">
    <property type="term" value="F:hydrolase activity"/>
    <property type="evidence" value="ECO:0007669"/>
    <property type="project" value="UniProtKB-KW"/>
</dbReference>
<dbReference type="InterPro" id="IPR002933">
    <property type="entry name" value="Peptidase_M20"/>
</dbReference>
<dbReference type="Proteomes" id="UP000800094">
    <property type="component" value="Unassembled WGS sequence"/>
</dbReference>
<evidence type="ECO:0000313" key="4">
    <source>
        <dbReference type="EMBL" id="KAF2255360.1"/>
    </source>
</evidence>
<dbReference type="PANTHER" id="PTHR43808">
    <property type="entry name" value="ACETYLORNITHINE DEACETYLASE"/>
    <property type="match status" value="1"/>
</dbReference>
<name>A0A6A6J0I3_9PLEO</name>
<keyword evidence="3" id="KW-0862">Zinc</keyword>
<dbReference type="OrthoDB" id="3064516at2759"/>
<evidence type="ECO:0008006" key="6">
    <source>
        <dbReference type="Google" id="ProtNLM"/>
    </source>
</evidence>
<dbReference type="InterPro" id="IPR001261">
    <property type="entry name" value="ArgE/DapE_CS"/>
</dbReference>
<evidence type="ECO:0000256" key="3">
    <source>
        <dbReference type="ARBA" id="ARBA00022833"/>
    </source>
</evidence>
<dbReference type="Gene3D" id="3.40.630.10">
    <property type="entry name" value="Zn peptidases"/>
    <property type="match status" value="1"/>
</dbReference>
<evidence type="ECO:0000313" key="5">
    <source>
        <dbReference type="Proteomes" id="UP000800094"/>
    </source>
</evidence>
<organism evidence="4 5">
    <name type="scientific">Trematosphaeria pertusa</name>
    <dbReference type="NCBI Taxonomy" id="390896"/>
    <lineage>
        <taxon>Eukaryota</taxon>
        <taxon>Fungi</taxon>
        <taxon>Dikarya</taxon>
        <taxon>Ascomycota</taxon>
        <taxon>Pezizomycotina</taxon>
        <taxon>Dothideomycetes</taxon>
        <taxon>Pleosporomycetidae</taxon>
        <taxon>Pleosporales</taxon>
        <taxon>Massarineae</taxon>
        <taxon>Trematosphaeriaceae</taxon>
        <taxon>Trematosphaeria</taxon>
    </lineage>
</organism>
<keyword evidence="2" id="KW-0378">Hydrolase</keyword>
<dbReference type="EMBL" id="ML987190">
    <property type="protein sequence ID" value="KAF2255360.1"/>
    <property type="molecule type" value="Genomic_DNA"/>
</dbReference>
<dbReference type="PANTHER" id="PTHR43808:SF8">
    <property type="entry name" value="PEPTIDASE M20 DIMERISATION DOMAIN-CONTAINING PROTEIN"/>
    <property type="match status" value="1"/>
</dbReference>
<comment type="similarity">
    <text evidence="1">Belongs to the peptidase M20A family.</text>
</comment>
<evidence type="ECO:0000256" key="2">
    <source>
        <dbReference type="ARBA" id="ARBA00022801"/>
    </source>
</evidence>